<dbReference type="EMBL" id="CP022752">
    <property type="protein sequence ID" value="ASU79572.1"/>
    <property type="molecule type" value="Genomic_DNA"/>
</dbReference>
<dbReference type="InterPro" id="IPR016161">
    <property type="entry name" value="Ald_DH/histidinol_DH"/>
</dbReference>
<evidence type="ECO:0000313" key="9">
    <source>
        <dbReference type="EMBL" id="ASU79572.1"/>
    </source>
</evidence>
<dbReference type="FunFam" id="3.40.309.10:FF:000006">
    <property type="entry name" value="Gamma-glutamyl phosphate reductase"/>
    <property type="match status" value="1"/>
</dbReference>
<dbReference type="KEGG" id="aey:CDG81_16285"/>
<dbReference type="InterPro" id="IPR015590">
    <property type="entry name" value="Aldehyde_DH_dom"/>
</dbReference>
<evidence type="ECO:0000313" key="12">
    <source>
        <dbReference type="Proteomes" id="UP000215043"/>
    </source>
</evidence>
<dbReference type="Gene3D" id="3.40.309.10">
    <property type="entry name" value="Aldehyde Dehydrogenase, Chain A, domain 2"/>
    <property type="match status" value="1"/>
</dbReference>
<keyword evidence="4 7" id="KW-0521">NADP</keyword>
<gene>
    <name evidence="7 10" type="primary">proA</name>
    <name evidence="9" type="ORF">CDG81_16285</name>
    <name evidence="10" type="ORF">IL38_13460</name>
</gene>
<evidence type="ECO:0000259" key="8">
    <source>
        <dbReference type="Pfam" id="PF00171"/>
    </source>
</evidence>
<accession>A0A099D6S3</accession>
<dbReference type="GO" id="GO:0055129">
    <property type="term" value="P:L-proline biosynthetic process"/>
    <property type="evidence" value="ECO:0007669"/>
    <property type="project" value="UniProtKB-UniRule"/>
</dbReference>
<dbReference type="NCBIfam" id="NF001221">
    <property type="entry name" value="PRK00197.1"/>
    <property type="match status" value="1"/>
</dbReference>
<protein>
    <recommendedName>
        <fullName evidence="7">Gamma-glutamyl phosphate reductase</fullName>
        <shortName evidence="7">GPR</shortName>
        <ecNumber evidence="7">1.2.1.41</ecNumber>
    </recommendedName>
    <alternativeName>
        <fullName evidence="7">Glutamate-5-semialdehyde dehydrogenase</fullName>
    </alternativeName>
    <alternativeName>
        <fullName evidence="7">Glutamyl-gamma-semialdehyde dehydrogenase</fullName>
        <shortName evidence="7">GSA dehydrogenase</shortName>
    </alternativeName>
</protein>
<evidence type="ECO:0000313" key="10">
    <source>
        <dbReference type="EMBL" id="KGI81040.1"/>
    </source>
</evidence>
<evidence type="ECO:0000256" key="6">
    <source>
        <dbReference type="ARBA" id="ARBA00049024"/>
    </source>
</evidence>
<dbReference type="Proteomes" id="UP000215043">
    <property type="component" value="Chromosome"/>
</dbReference>
<proteinExistence type="inferred from homology"/>
<dbReference type="GO" id="GO:0005737">
    <property type="term" value="C:cytoplasm"/>
    <property type="evidence" value="ECO:0007669"/>
    <property type="project" value="UniProtKB-SubCell"/>
</dbReference>
<evidence type="ECO:0000256" key="1">
    <source>
        <dbReference type="ARBA" id="ARBA00004985"/>
    </source>
</evidence>
<dbReference type="Pfam" id="PF00171">
    <property type="entry name" value="Aldedh"/>
    <property type="match status" value="1"/>
</dbReference>
<keyword evidence="2 7" id="KW-0028">Amino-acid biosynthesis</keyword>
<evidence type="ECO:0000256" key="5">
    <source>
        <dbReference type="ARBA" id="ARBA00023002"/>
    </source>
</evidence>
<comment type="pathway">
    <text evidence="1 7">Amino-acid biosynthesis; L-proline biosynthesis; L-glutamate 5-semialdehyde from L-glutamate: step 2/2.</text>
</comment>
<comment type="catalytic activity">
    <reaction evidence="6 7">
        <text>L-glutamate 5-semialdehyde + phosphate + NADP(+) = L-glutamyl 5-phosphate + NADPH + H(+)</text>
        <dbReference type="Rhea" id="RHEA:19541"/>
        <dbReference type="ChEBI" id="CHEBI:15378"/>
        <dbReference type="ChEBI" id="CHEBI:43474"/>
        <dbReference type="ChEBI" id="CHEBI:57783"/>
        <dbReference type="ChEBI" id="CHEBI:58066"/>
        <dbReference type="ChEBI" id="CHEBI:58274"/>
        <dbReference type="ChEBI" id="CHEBI:58349"/>
        <dbReference type="EC" id="1.2.1.41"/>
    </reaction>
</comment>
<dbReference type="UniPathway" id="UPA00098">
    <property type="reaction ID" value="UER00360"/>
</dbReference>
<sequence length="435" mass="45633">MPEKSSTNSDDGTDATREDVLSAAHGAREAAEQFAAVTRETKDALLTAMADALSRRAGEVLDANEFDLTAGRESGMSEAMLDRLKLTESRVAEVASGLRTVAGLPDPVGETVRGNVLPNGLELRQVRVPLGVVGIVYEGRPNVTVDAAGLTLKSGNAVLLRGSSSAARSNAALVSILRDVLVESGFSPGLVTLLPCTDRSSVRHLVTARGLVDLVIPRGGAGLISAVVEQATVPVIETGVGNCHVYVDRAAAADKARQVVTNAKTRRVSVCNAAETLLVHREAAVTLLPDLARELSGAGVTLHTDERAAEAIGDAAPVIPATREDWDTEYLSMDLAVAVVDSPEEAMDHIARHGTGHTEAIVSEDVSTVRRFTTRVNAAAVVVNASTAFTDGGQFGMGAEIGISTQKLHARGPMALPELTTTKWLVWGDGHIRPR</sequence>
<dbReference type="PANTHER" id="PTHR11063">
    <property type="entry name" value="GLUTAMATE SEMIALDEHYDE DEHYDROGENASE"/>
    <property type="match status" value="1"/>
</dbReference>
<keyword evidence="5 7" id="KW-0560">Oxidoreductase</keyword>
<dbReference type="AlphaFoldDB" id="A0A099D6S3"/>
<name>A0A099D6S3_9ACTN</name>
<dbReference type="Gene3D" id="3.40.605.10">
    <property type="entry name" value="Aldehyde Dehydrogenase, Chain A, domain 1"/>
    <property type="match status" value="1"/>
</dbReference>
<dbReference type="RefSeq" id="WP_052428221.1">
    <property type="nucleotide sequence ID" value="NZ_CP022752.1"/>
</dbReference>
<dbReference type="NCBIfam" id="TIGR00407">
    <property type="entry name" value="proA"/>
    <property type="match status" value="1"/>
</dbReference>
<keyword evidence="3 7" id="KW-0641">Proline biosynthesis</keyword>
<organism evidence="9 12">
    <name type="scientific">Actinopolyspora erythraea</name>
    <dbReference type="NCBI Taxonomy" id="414996"/>
    <lineage>
        <taxon>Bacteria</taxon>
        <taxon>Bacillati</taxon>
        <taxon>Actinomycetota</taxon>
        <taxon>Actinomycetes</taxon>
        <taxon>Actinopolysporales</taxon>
        <taxon>Actinopolysporaceae</taxon>
        <taxon>Actinopolyspora</taxon>
    </lineage>
</organism>
<dbReference type="OrthoDB" id="9809970at2"/>
<reference evidence="10 11" key="1">
    <citation type="journal article" date="2014" name="PLoS ONE">
        <title>Identification and Characterization of a New Erythromycin Biosynthetic Gene Cluster in Actinopolyspora erythraea YIM90600, a Novel Erythronolide-Producing Halophilic Actinomycete Isolated from Salt Field.</title>
        <authorList>
            <person name="Chen D."/>
            <person name="Feng J."/>
            <person name="Huang L."/>
            <person name="Zhang Q."/>
            <person name="Wu J."/>
            <person name="Zhu X."/>
            <person name="Duan Y."/>
            <person name="Xu Z."/>
        </authorList>
    </citation>
    <scope>NUCLEOTIDE SEQUENCE [LARGE SCALE GENOMIC DNA]</scope>
    <source>
        <strain evidence="10 11">YIM90600</strain>
    </source>
</reference>
<dbReference type="eggNOG" id="COG0014">
    <property type="taxonomic scope" value="Bacteria"/>
</dbReference>
<dbReference type="InterPro" id="IPR012134">
    <property type="entry name" value="Glu-5-SA_DH"/>
</dbReference>
<reference evidence="9 12" key="2">
    <citation type="submission" date="2017-08" db="EMBL/GenBank/DDBJ databases">
        <title>The complete genome sequence of moderately halophilic actinomycete Actinopolyspora erythraea YIM 90600, the producer of novel erythromycin, novel actinopolysporins A-C and tubercidin.</title>
        <authorList>
            <person name="Yin M."/>
            <person name="Tang S."/>
        </authorList>
    </citation>
    <scope>NUCLEOTIDE SEQUENCE [LARGE SCALE GENOMIC DNA]</scope>
    <source>
        <strain evidence="9 12">YIM 90600</strain>
    </source>
</reference>
<evidence type="ECO:0000256" key="4">
    <source>
        <dbReference type="ARBA" id="ARBA00022857"/>
    </source>
</evidence>
<dbReference type="InterPro" id="IPR016162">
    <property type="entry name" value="Ald_DH_N"/>
</dbReference>
<dbReference type="EMBL" id="JPMV01000024">
    <property type="protein sequence ID" value="KGI81040.1"/>
    <property type="molecule type" value="Genomic_DNA"/>
</dbReference>
<dbReference type="GO" id="GO:0004350">
    <property type="term" value="F:glutamate-5-semialdehyde dehydrogenase activity"/>
    <property type="evidence" value="ECO:0007669"/>
    <property type="project" value="UniProtKB-UniRule"/>
</dbReference>
<dbReference type="Proteomes" id="UP000029737">
    <property type="component" value="Unassembled WGS sequence"/>
</dbReference>
<comment type="subcellular location">
    <subcellularLocation>
        <location evidence="7">Cytoplasm</location>
    </subcellularLocation>
</comment>
<dbReference type="PROSITE" id="PS01223">
    <property type="entry name" value="PROA"/>
    <property type="match status" value="1"/>
</dbReference>
<evidence type="ECO:0000256" key="7">
    <source>
        <dbReference type="HAMAP-Rule" id="MF_00412"/>
    </source>
</evidence>
<feature type="domain" description="Aldehyde dehydrogenase" evidence="8">
    <location>
        <begin position="13"/>
        <end position="296"/>
    </location>
</feature>
<keyword evidence="11" id="KW-1185">Reference proteome</keyword>
<dbReference type="PIRSF" id="PIRSF000151">
    <property type="entry name" value="GPR"/>
    <property type="match status" value="1"/>
</dbReference>
<dbReference type="InterPro" id="IPR016163">
    <property type="entry name" value="Ald_DH_C"/>
</dbReference>
<dbReference type="InterPro" id="IPR000965">
    <property type="entry name" value="GPR_dom"/>
</dbReference>
<dbReference type="CDD" id="cd07079">
    <property type="entry name" value="ALDH_F18-19_ProA-GPR"/>
    <property type="match status" value="1"/>
</dbReference>
<comment type="function">
    <text evidence="7">Catalyzes the NADPH-dependent reduction of L-glutamate 5-phosphate into L-glutamate 5-semialdehyde and phosphate. The product spontaneously undergoes cyclization to form 1-pyrroline-5-carboxylate.</text>
</comment>
<dbReference type="InterPro" id="IPR020593">
    <property type="entry name" value="G-glutamylP_reductase_CS"/>
</dbReference>
<dbReference type="PANTHER" id="PTHR11063:SF8">
    <property type="entry name" value="DELTA-1-PYRROLINE-5-CARBOXYLATE SYNTHASE"/>
    <property type="match status" value="1"/>
</dbReference>
<dbReference type="GO" id="GO:0050661">
    <property type="term" value="F:NADP binding"/>
    <property type="evidence" value="ECO:0007669"/>
    <property type="project" value="InterPro"/>
</dbReference>
<dbReference type="SUPFAM" id="SSF53720">
    <property type="entry name" value="ALDH-like"/>
    <property type="match status" value="1"/>
</dbReference>
<keyword evidence="7" id="KW-0963">Cytoplasm</keyword>
<dbReference type="HOGENOM" id="CLU_030231_0_0_11"/>
<evidence type="ECO:0000256" key="3">
    <source>
        <dbReference type="ARBA" id="ARBA00022650"/>
    </source>
</evidence>
<evidence type="ECO:0000313" key="11">
    <source>
        <dbReference type="Proteomes" id="UP000029737"/>
    </source>
</evidence>
<evidence type="ECO:0000256" key="2">
    <source>
        <dbReference type="ARBA" id="ARBA00022605"/>
    </source>
</evidence>
<comment type="similarity">
    <text evidence="7">Belongs to the gamma-glutamyl phosphate reductase family.</text>
</comment>
<dbReference type="HAMAP" id="MF_00412">
    <property type="entry name" value="ProA"/>
    <property type="match status" value="1"/>
</dbReference>
<dbReference type="EC" id="1.2.1.41" evidence="7"/>